<sequence>FQIKVEKFSWPYGRVNHWLQLEAERVYKYCYTLDSIMGIQRKIVLSEIQNP</sequence>
<comment type="caution">
    <text evidence="1">The sequence shown here is derived from an EMBL/GenBank/DDBJ whole genome shotgun (WGS) entry which is preliminary data.</text>
</comment>
<gene>
    <name evidence="1" type="ORF">LCGC14_2701710</name>
</gene>
<protein>
    <submittedName>
        <fullName evidence="1">Uncharacterized protein</fullName>
    </submittedName>
</protein>
<proteinExistence type="predicted"/>
<reference evidence="1" key="1">
    <citation type="journal article" date="2015" name="Nature">
        <title>Complex archaea that bridge the gap between prokaryotes and eukaryotes.</title>
        <authorList>
            <person name="Spang A."/>
            <person name="Saw J.H."/>
            <person name="Jorgensen S.L."/>
            <person name="Zaremba-Niedzwiedzka K."/>
            <person name="Martijn J."/>
            <person name="Lind A.E."/>
            <person name="van Eijk R."/>
            <person name="Schleper C."/>
            <person name="Guy L."/>
            <person name="Ettema T.J."/>
        </authorList>
    </citation>
    <scope>NUCLEOTIDE SEQUENCE</scope>
</reference>
<evidence type="ECO:0000313" key="1">
    <source>
        <dbReference type="EMBL" id="KKK92561.1"/>
    </source>
</evidence>
<feature type="non-terminal residue" evidence="1">
    <location>
        <position position="1"/>
    </location>
</feature>
<name>A0A0F9C7G5_9ZZZZ</name>
<accession>A0A0F9C7G5</accession>
<dbReference type="AlphaFoldDB" id="A0A0F9C7G5"/>
<organism evidence="1">
    <name type="scientific">marine sediment metagenome</name>
    <dbReference type="NCBI Taxonomy" id="412755"/>
    <lineage>
        <taxon>unclassified sequences</taxon>
        <taxon>metagenomes</taxon>
        <taxon>ecological metagenomes</taxon>
    </lineage>
</organism>
<dbReference type="EMBL" id="LAZR01048160">
    <property type="protein sequence ID" value="KKK92561.1"/>
    <property type="molecule type" value="Genomic_DNA"/>
</dbReference>